<dbReference type="InterPro" id="IPR004358">
    <property type="entry name" value="Sig_transdc_His_kin-like_C"/>
</dbReference>
<evidence type="ECO:0000259" key="7">
    <source>
        <dbReference type="PROSITE" id="PS50109"/>
    </source>
</evidence>
<dbReference type="InterPro" id="IPR036890">
    <property type="entry name" value="HATPase_C_sf"/>
</dbReference>
<keyword evidence="1" id="KW-0597">Phosphoprotein</keyword>
<evidence type="ECO:0000256" key="3">
    <source>
        <dbReference type="ARBA" id="ARBA00022741"/>
    </source>
</evidence>
<feature type="domain" description="Histidine kinase" evidence="7">
    <location>
        <begin position="38"/>
        <end position="262"/>
    </location>
</feature>
<dbReference type="InterPro" id="IPR036097">
    <property type="entry name" value="HisK_dim/P_sf"/>
</dbReference>
<evidence type="ECO:0000256" key="5">
    <source>
        <dbReference type="ARBA" id="ARBA00022840"/>
    </source>
</evidence>
<evidence type="ECO:0000313" key="8">
    <source>
        <dbReference type="EMBL" id="VAW30100.1"/>
    </source>
</evidence>
<gene>
    <name evidence="8" type="ORF">MNBD_BACTEROID07-2065</name>
</gene>
<dbReference type="EMBL" id="UOET01000473">
    <property type="protein sequence ID" value="VAW30100.1"/>
    <property type="molecule type" value="Genomic_DNA"/>
</dbReference>
<dbReference type="PANTHER" id="PTHR43065">
    <property type="entry name" value="SENSOR HISTIDINE KINASE"/>
    <property type="match status" value="1"/>
</dbReference>
<sequence>LNKELEERVSLEVQKVKQQQQLLVQKSKLEYIGELSAGLSHEVNQPLGGISMGLDNILMRMSEGTLNEKYIQDKFRILFKDIERINQIIQHVRIFSRDQQDSLKEDVDVISVINNALSLVKMQLKDHQIDLHLDFSGKGSTVIGNPYRLEQVFLNLLSNARYAVEEKGRKSGDANYEKKITIRCKRHNEFCEIFVKDNGTGISRNNIDRIFDPFFTTKDEDKGTGLGLSISYGIIKEYGGKIEVQSSEGEFTEFLIQLPLKK</sequence>
<evidence type="ECO:0000256" key="1">
    <source>
        <dbReference type="ARBA" id="ARBA00022553"/>
    </source>
</evidence>
<dbReference type="GO" id="GO:0005524">
    <property type="term" value="F:ATP binding"/>
    <property type="evidence" value="ECO:0007669"/>
    <property type="project" value="UniProtKB-KW"/>
</dbReference>
<dbReference type="AlphaFoldDB" id="A0A3B0ULV9"/>
<dbReference type="SUPFAM" id="SSF55874">
    <property type="entry name" value="ATPase domain of HSP90 chaperone/DNA topoisomerase II/histidine kinase"/>
    <property type="match status" value="1"/>
</dbReference>
<keyword evidence="2" id="KW-0808">Transferase</keyword>
<evidence type="ECO:0000256" key="4">
    <source>
        <dbReference type="ARBA" id="ARBA00022777"/>
    </source>
</evidence>
<dbReference type="Pfam" id="PF00512">
    <property type="entry name" value="HisKA"/>
    <property type="match status" value="1"/>
</dbReference>
<dbReference type="Pfam" id="PF02518">
    <property type="entry name" value="HATPase_c"/>
    <property type="match status" value="1"/>
</dbReference>
<keyword evidence="6" id="KW-0902">Two-component regulatory system</keyword>
<protein>
    <recommendedName>
        <fullName evidence="7">Histidine kinase domain-containing protein</fullName>
    </recommendedName>
</protein>
<dbReference type="InterPro" id="IPR003594">
    <property type="entry name" value="HATPase_dom"/>
</dbReference>
<dbReference type="SMART" id="SM00388">
    <property type="entry name" value="HisKA"/>
    <property type="match status" value="1"/>
</dbReference>
<feature type="non-terminal residue" evidence="8">
    <location>
        <position position="1"/>
    </location>
</feature>
<keyword evidence="3" id="KW-0547">Nucleotide-binding</keyword>
<dbReference type="PRINTS" id="PR00344">
    <property type="entry name" value="BCTRLSENSOR"/>
</dbReference>
<evidence type="ECO:0000256" key="2">
    <source>
        <dbReference type="ARBA" id="ARBA00022679"/>
    </source>
</evidence>
<dbReference type="Gene3D" id="3.30.565.10">
    <property type="entry name" value="Histidine kinase-like ATPase, C-terminal domain"/>
    <property type="match status" value="1"/>
</dbReference>
<dbReference type="Gene3D" id="1.10.287.130">
    <property type="match status" value="1"/>
</dbReference>
<name>A0A3B0ULV9_9ZZZZ</name>
<evidence type="ECO:0000256" key="6">
    <source>
        <dbReference type="ARBA" id="ARBA00023012"/>
    </source>
</evidence>
<dbReference type="PROSITE" id="PS50109">
    <property type="entry name" value="HIS_KIN"/>
    <property type="match status" value="1"/>
</dbReference>
<keyword evidence="4" id="KW-0418">Kinase</keyword>
<dbReference type="SMART" id="SM00387">
    <property type="entry name" value="HATPase_c"/>
    <property type="match status" value="1"/>
</dbReference>
<organism evidence="8">
    <name type="scientific">hydrothermal vent metagenome</name>
    <dbReference type="NCBI Taxonomy" id="652676"/>
    <lineage>
        <taxon>unclassified sequences</taxon>
        <taxon>metagenomes</taxon>
        <taxon>ecological metagenomes</taxon>
    </lineage>
</organism>
<reference evidence="8" key="1">
    <citation type="submission" date="2018-06" db="EMBL/GenBank/DDBJ databases">
        <authorList>
            <person name="Zhirakovskaya E."/>
        </authorList>
    </citation>
    <scope>NUCLEOTIDE SEQUENCE</scope>
</reference>
<dbReference type="PANTHER" id="PTHR43065:SF46">
    <property type="entry name" value="C4-DICARBOXYLATE TRANSPORT SENSOR PROTEIN DCTB"/>
    <property type="match status" value="1"/>
</dbReference>
<dbReference type="SUPFAM" id="SSF47384">
    <property type="entry name" value="Homodimeric domain of signal transducing histidine kinase"/>
    <property type="match status" value="1"/>
</dbReference>
<proteinExistence type="predicted"/>
<dbReference type="InterPro" id="IPR003661">
    <property type="entry name" value="HisK_dim/P_dom"/>
</dbReference>
<dbReference type="CDD" id="cd00082">
    <property type="entry name" value="HisKA"/>
    <property type="match status" value="1"/>
</dbReference>
<keyword evidence="5" id="KW-0067">ATP-binding</keyword>
<dbReference type="GO" id="GO:0000155">
    <property type="term" value="F:phosphorelay sensor kinase activity"/>
    <property type="evidence" value="ECO:0007669"/>
    <property type="project" value="InterPro"/>
</dbReference>
<accession>A0A3B0ULV9</accession>
<dbReference type="InterPro" id="IPR005467">
    <property type="entry name" value="His_kinase_dom"/>
</dbReference>